<dbReference type="HOGENOM" id="CLU_153045_5_0_4"/>
<protein>
    <recommendedName>
        <fullName evidence="2">DUF2442 domain-containing protein</fullName>
    </recommendedName>
</protein>
<dbReference type="SUPFAM" id="SSF143880">
    <property type="entry name" value="NE0471 N-terminal domain-like"/>
    <property type="match status" value="1"/>
</dbReference>
<name>C7RNP1_ACCRE</name>
<dbReference type="Pfam" id="PF10387">
    <property type="entry name" value="DUF2442"/>
    <property type="match status" value="1"/>
</dbReference>
<proteinExistence type="predicted"/>
<reference evidence="1" key="1">
    <citation type="submission" date="2009-08" db="EMBL/GenBank/DDBJ databases">
        <authorList>
            <consortium name="US DOE Joint Genome Institute"/>
            <person name="Lucas S."/>
            <person name="Copeland A."/>
            <person name="Lapidus A."/>
            <person name="Glavina del Rio T."/>
            <person name="Dalin E."/>
            <person name="Tice H."/>
            <person name="Bruce D."/>
            <person name="Barry K."/>
            <person name="Pitluck S."/>
            <person name="Lowry S."/>
            <person name="Larimer F."/>
            <person name="Land M."/>
            <person name="Hauser L."/>
            <person name="Kyrpides N."/>
            <person name="Ivanova N."/>
            <person name="McMahon K.D."/>
            <person name="Hugenholtz P."/>
        </authorList>
    </citation>
    <scope>NUCLEOTIDE SEQUENCE</scope>
    <source>
        <strain evidence="1">UW-1</strain>
    </source>
</reference>
<reference evidence="1" key="2">
    <citation type="submission" date="2009-09" db="EMBL/GenBank/DDBJ databases">
        <title>Complete sequence of chromosome of Candidatus Accumulibacter phosphatis clade IIA str. UW-1.</title>
        <authorList>
            <consortium name="US DOE Joint Genome Institute"/>
            <person name="Martin H.G."/>
            <person name="Ivanova N."/>
            <person name="Kunin V."/>
            <person name="Warnecke F."/>
            <person name="Barry K."/>
            <person name="He S."/>
            <person name="Salamov A."/>
            <person name="Szeto E."/>
            <person name="Dalin E."/>
            <person name="Pangilinan J.L."/>
            <person name="Lapidus A."/>
            <person name="Lowry S."/>
            <person name="Kyrpides N.C."/>
            <person name="McMahon K.D."/>
            <person name="Hugenholtz P."/>
        </authorList>
    </citation>
    <scope>NUCLEOTIDE SEQUENCE [LARGE SCALE GENOMIC DNA]</scope>
    <source>
        <strain evidence="1">UW-1</strain>
    </source>
</reference>
<dbReference type="InterPro" id="IPR036782">
    <property type="entry name" value="NE0471-like_N"/>
</dbReference>
<organism evidence="1">
    <name type="scientific">Accumulibacter regalis</name>
    <dbReference type="NCBI Taxonomy" id="522306"/>
    <lineage>
        <taxon>Bacteria</taxon>
        <taxon>Pseudomonadati</taxon>
        <taxon>Pseudomonadota</taxon>
        <taxon>Betaproteobacteria</taxon>
        <taxon>Candidatus Accumulibacter</taxon>
    </lineage>
</organism>
<evidence type="ECO:0008006" key="2">
    <source>
        <dbReference type="Google" id="ProtNLM"/>
    </source>
</evidence>
<evidence type="ECO:0000313" key="1">
    <source>
        <dbReference type="EMBL" id="ACV34177.1"/>
    </source>
</evidence>
<dbReference type="EMBL" id="CP001715">
    <property type="protein sequence ID" value="ACV34177.1"/>
    <property type="molecule type" value="Genomic_DNA"/>
</dbReference>
<dbReference type="eggNOG" id="ENOG50334QD">
    <property type="taxonomic scope" value="Bacteria"/>
</dbReference>
<accession>C7RNP1</accession>
<dbReference type="Gene3D" id="3.30.2020.10">
    <property type="entry name" value="NE0471-like N-terminal domain"/>
    <property type="match status" value="1"/>
</dbReference>
<dbReference type="InterPro" id="IPR018841">
    <property type="entry name" value="DUF2442"/>
</dbReference>
<gene>
    <name evidence="1" type="ordered locus">CAP2UW1_0835</name>
</gene>
<dbReference type="AlphaFoldDB" id="C7RNP1"/>
<sequence>MISVQSATYQSEYRIKLRFSNGETHVVDLAGVIARYPAAKPLLAETEFRKFFLDEWPTLVWPCGFDLSPETLYELATGTPPAWIQNSEAAA</sequence>
<dbReference type="KEGG" id="app:CAP2UW1_0835"/>
<dbReference type="OrthoDB" id="9803723at2"/>